<dbReference type="STRING" id="1777140.AWB79_05199"/>
<dbReference type="Proteomes" id="UP000054851">
    <property type="component" value="Unassembled WGS sequence"/>
</dbReference>
<feature type="domain" description="Glycosyl transferase family 1" evidence="3">
    <location>
        <begin position="191"/>
        <end position="332"/>
    </location>
</feature>
<dbReference type="InterPro" id="IPR001296">
    <property type="entry name" value="Glyco_trans_1"/>
</dbReference>
<evidence type="ECO:0000259" key="4">
    <source>
        <dbReference type="Pfam" id="PF13439"/>
    </source>
</evidence>
<dbReference type="EMBL" id="FCOA02000021">
    <property type="protein sequence ID" value="SAK80506.1"/>
    <property type="molecule type" value="Genomic_DNA"/>
</dbReference>
<dbReference type="InterPro" id="IPR028098">
    <property type="entry name" value="Glyco_trans_4-like_N"/>
</dbReference>
<dbReference type="Pfam" id="PF13439">
    <property type="entry name" value="Glyco_transf_4"/>
    <property type="match status" value="1"/>
</dbReference>
<dbReference type="Gene3D" id="3.40.50.2000">
    <property type="entry name" value="Glycogen Phosphorylase B"/>
    <property type="match status" value="2"/>
</dbReference>
<accession>A0A158CF32</accession>
<dbReference type="PANTHER" id="PTHR12526">
    <property type="entry name" value="GLYCOSYLTRANSFERASE"/>
    <property type="match status" value="1"/>
</dbReference>
<dbReference type="PANTHER" id="PTHR12526:SF510">
    <property type="entry name" value="D-INOSITOL 3-PHOSPHATE GLYCOSYLTRANSFERASE"/>
    <property type="match status" value="1"/>
</dbReference>
<protein>
    <submittedName>
        <fullName evidence="5">Glycosyl transferase</fullName>
    </submittedName>
</protein>
<dbReference type="AlphaFoldDB" id="A0A158CF32"/>
<dbReference type="Pfam" id="PF00534">
    <property type="entry name" value="Glycos_transf_1"/>
    <property type="match status" value="1"/>
</dbReference>
<evidence type="ECO:0000313" key="6">
    <source>
        <dbReference type="Proteomes" id="UP000054851"/>
    </source>
</evidence>
<evidence type="ECO:0000313" key="5">
    <source>
        <dbReference type="EMBL" id="SAK80506.1"/>
    </source>
</evidence>
<dbReference type="SUPFAM" id="SSF53756">
    <property type="entry name" value="UDP-Glycosyltransferase/glycogen phosphorylase"/>
    <property type="match status" value="1"/>
</dbReference>
<comment type="caution">
    <text evidence="5">The sequence shown here is derived from an EMBL/GenBank/DDBJ whole genome shotgun (WGS) entry which is preliminary data.</text>
</comment>
<evidence type="ECO:0000256" key="1">
    <source>
        <dbReference type="ARBA" id="ARBA00022676"/>
    </source>
</evidence>
<dbReference type="OrthoDB" id="8536760at2"/>
<proteinExistence type="predicted"/>
<dbReference type="GO" id="GO:0016757">
    <property type="term" value="F:glycosyltransferase activity"/>
    <property type="evidence" value="ECO:0007669"/>
    <property type="project" value="UniProtKB-KW"/>
</dbReference>
<keyword evidence="2 5" id="KW-0808">Transferase</keyword>
<sequence>MRARVMLVITGLNLGGAESQLVLLARGLKRIGWDVLVVSMIEPKFFVQDFANMGIDVITLKMTPSKPDVRAIWKLARLVKSWRPDILHSHMVHANIFVRIARVFFPKLPVVSTAHSINELEGSHGRLLAYRFTRRLSHYTSSVSASSYEHYVSQGMIDPKKGGFVPNGVDLARFEFNADKRAALRDTLGVGDRFVWLAIGRLVPAKDFSNLIRAVAHLRDRGLTNMRVLLAGDGPEKDDLKRQCAEAKLESQISFLGPRHDVPDLMSAADGVVLSSAWEGMPMVILEAMAASRVVVATNVGGVKELFPSDDVGVLAPAKDPAALADRMAHTMQLCAAEAAAAGQSGRIFVERNFDINKIARDWDTIYRRLAHSRLARESAPRATMPATSAEKVRD</sequence>
<name>A0A158CF32_9BURK</name>
<keyword evidence="1" id="KW-0328">Glycosyltransferase</keyword>
<keyword evidence="6" id="KW-1185">Reference proteome</keyword>
<feature type="domain" description="Glycosyltransferase subfamily 4-like N-terminal" evidence="4">
    <location>
        <begin position="15"/>
        <end position="173"/>
    </location>
</feature>
<evidence type="ECO:0000259" key="3">
    <source>
        <dbReference type="Pfam" id="PF00534"/>
    </source>
</evidence>
<gene>
    <name evidence="5" type="ORF">AWB79_05199</name>
</gene>
<reference evidence="5" key="1">
    <citation type="submission" date="2016-01" db="EMBL/GenBank/DDBJ databases">
        <authorList>
            <person name="Peeters C."/>
        </authorList>
    </citation>
    <scope>NUCLEOTIDE SEQUENCE</scope>
    <source>
        <strain evidence="5">LMG 29322</strain>
    </source>
</reference>
<organism evidence="5 6">
    <name type="scientific">Caballeronia hypogeia</name>
    <dbReference type="NCBI Taxonomy" id="1777140"/>
    <lineage>
        <taxon>Bacteria</taxon>
        <taxon>Pseudomonadati</taxon>
        <taxon>Pseudomonadota</taxon>
        <taxon>Betaproteobacteria</taxon>
        <taxon>Burkholderiales</taxon>
        <taxon>Burkholderiaceae</taxon>
        <taxon>Caballeronia</taxon>
    </lineage>
</organism>
<evidence type="ECO:0000256" key="2">
    <source>
        <dbReference type="ARBA" id="ARBA00022679"/>
    </source>
</evidence>